<gene>
    <name evidence="1" type="ORF">HQN60_06105</name>
</gene>
<evidence type="ECO:0000313" key="1">
    <source>
        <dbReference type="EMBL" id="QKJ66310.1"/>
    </source>
</evidence>
<proteinExistence type="predicted"/>
<keyword evidence="2" id="KW-1185">Reference proteome</keyword>
<accession>A0A6M8SS94</accession>
<dbReference type="KEGG" id="dee:HQN60_06105"/>
<name>A0A6M8SS94_9NEIS</name>
<evidence type="ECO:0000313" key="2">
    <source>
        <dbReference type="Proteomes" id="UP000504844"/>
    </source>
</evidence>
<dbReference type="RefSeq" id="WP_173532814.1">
    <property type="nucleotide sequence ID" value="NZ_CP054143.1"/>
</dbReference>
<dbReference type="EMBL" id="CP054143">
    <property type="protein sequence ID" value="QKJ66310.1"/>
    <property type="molecule type" value="Genomic_DNA"/>
</dbReference>
<reference evidence="1 2" key="1">
    <citation type="submission" date="2020-05" db="EMBL/GenBank/DDBJ databases">
        <title>Complete genome sequence of Deefgea sp. D17.</title>
        <authorList>
            <person name="Bae J.-W."/>
            <person name="Han J.E."/>
        </authorList>
    </citation>
    <scope>NUCLEOTIDE SEQUENCE [LARGE SCALE GENOMIC DNA]</scope>
    <source>
        <strain evidence="1 2">D17</strain>
    </source>
</reference>
<protein>
    <submittedName>
        <fullName evidence="1">Uncharacterized protein</fullName>
    </submittedName>
</protein>
<dbReference type="Proteomes" id="UP000504844">
    <property type="component" value="Chromosome"/>
</dbReference>
<organism evidence="1 2">
    <name type="scientific">Deefgea piscis</name>
    <dbReference type="NCBI Taxonomy" id="2739061"/>
    <lineage>
        <taxon>Bacteria</taxon>
        <taxon>Pseudomonadati</taxon>
        <taxon>Pseudomonadota</taxon>
        <taxon>Betaproteobacteria</taxon>
        <taxon>Neisseriales</taxon>
        <taxon>Chitinibacteraceae</taxon>
        <taxon>Deefgea</taxon>
    </lineage>
</organism>
<dbReference type="AlphaFoldDB" id="A0A6M8SS94"/>
<sequence>MSTKLSKDEMAALVEVSRGLKSTRLSHAVFKNVKALTGQKLAAYERKTGILQITDLGKQTIFMTLCIESLRQLKINPTLKINGEALAFLLRKGHVETREGEVGHFITTKGEESLADIDSQK</sequence>